<dbReference type="Pfam" id="PF07690">
    <property type="entry name" value="MFS_1"/>
    <property type="match status" value="1"/>
</dbReference>
<feature type="transmembrane region" description="Helical" evidence="8">
    <location>
        <begin position="83"/>
        <end position="104"/>
    </location>
</feature>
<feature type="region of interest" description="Disordered" evidence="7">
    <location>
        <begin position="1"/>
        <end position="39"/>
    </location>
</feature>
<evidence type="ECO:0000259" key="9">
    <source>
        <dbReference type="PROSITE" id="PS50850"/>
    </source>
</evidence>
<protein>
    <recommendedName>
        <fullName evidence="9">Major facilitator superfamily (MFS) profile domain-containing protein</fullName>
    </recommendedName>
</protein>
<accession>A0A7S0AMY3</accession>
<feature type="transmembrane region" description="Helical" evidence="8">
    <location>
        <begin position="148"/>
        <end position="168"/>
    </location>
</feature>
<keyword evidence="5 8" id="KW-0472">Membrane</keyword>
<feature type="transmembrane region" description="Helical" evidence="8">
    <location>
        <begin position="205"/>
        <end position="227"/>
    </location>
</feature>
<dbReference type="PANTHER" id="PTHR23505:SF52">
    <property type="entry name" value="MAJOR FACILITATOR SUPERFAMILY PROTEIN"/>
    <property type="match status" value="1"/>
</dbReference>
<evidence type="ECO:0000256" key="4">
    <source>
        <dbReference type="ARBA" id="ARBA00022989"/>
    </source>
</evidence>
<dbReference type="GO" id="GO:0016020">
    <property type="term" value="C:membrane"/>
    <property type="evidence" value="ECO:0007669"/>
    <property type="project" value="UniProtKB-SubCell"/>
</dbReference>
<dbReference type="PANTHER" id="PTHR23505">
    <property type="entry name" value="SPINSTER"/>
    <property type="match status" value="1"/>
</dbReference>
<dbReference type="GO" id="GO:0022857">
    <property type="term" value="F:transmembrane transporter activity"/>
    <property type="evidence" value="ECO:0007669"/>
    <property type="project" value="InterPro"/>
</dbReference>
<dbReference type="SUPFAM" id="SSF103473">
    <property type="entry name" value="MFS general substrate transporter"/>
    <property type="match status" value="1"/>
</dbReference>
<feature type="transmembrane region" description="Helical" evidence="8">
    <location>
        <begin position="393"/>
        <end position="419"/>
    </location>
</feature>
<sequence>MVRAGPTHVLQKGQQPSTSSLRPLTDTPSVIPPAHEDSADVDTVRMQQMDEDPTKLKVESAVEVKHEQSDGDRMPPRLLQLQVCALVFLAGLDMVLLHCCFLALRMDLGLSLGELSTLQVVQSVGATLSAPVWAALADGTHVSRKRILIVGAIGQGIVSLLLGFVTWWGPMIALRALNGMMLSSLKPLVDGIVADHTSKLRRGRMYGRVILAMHAGSFFGTLVGTPMSTSLFFGGLQGWRVVFGLSGLLGVVAGGWVAVSMDLPRREKSSKGQDVNACLIRKETKRLARFLRIPTFDVLILTGIFGTVGMSAGGFKTLYFQMVGIDDALAGTISSCGTVAVGLGVLLGGCIGDFFAARCKHHGRALTAQISIAMGIPLEFLMLWGIAPFNGNLAWYIVLTCLHGVFATWPLTAAKLPLLSELVPEEDRPSLMAWDGTLEHLSGTLLGGPMVAFIASTFFGFDEADVETGKSSVNAQALGHASTVMICGPLTVCLFCWFLLHWSYPKDLDRIAREGEPKSPCDVGPPCAGANPELSSV</sequence>
<evidence type="ECO:0000256" key="2">
    <source>
        <dbReference type="ARBA" id="ARBA00022448"/>
    </source>
</evidence>
<name>A0A7S0AMY3_9DINO</name>
<evidence type="ECO:0000256" key="5">
    <source>
        <dbReference type="ARBA" id="ARBA00023136"/>
    </source>
</evidence>
<feature type="region of interest" description="Disordered" evidence="7">
    <location>
        <begin position="515"/>
        <end position="537"/>
    </location>
</feature>
<dbReference type="AlphaFoldDB" id="A0A7S0AMY3"/>
<feature type="compositionally biased region" description="Polar residues" evidence="7">
    <location>
        <begin position="12"/>
        <end position="28"/>
    </location>
</feature>
<keyword evidence="4 8" id="KW-1133">Transmembrane helix</keyword>
<evidence type="ECO:0000256" key="3">
    <source>
        <dbReference type="ARBA" id="ARBA00022692"/>
    </source>
</evidence>
<feature type="transmembrane region" description="Helical" evidence="8">
    <location>
        <begin position="368"/>
        <end position="387"/>
    </location>
</feature>
<dbReference type="PROSITE" id="PS50850">
    <property type="entry name" value="MFS"/>
    <property type="match status" value="1"/>
</dbReference>
<feature type="domain" description="Major facilitator superfamily (MFS) profile" evidence="9">
    <location>
        <begin position="79"/>
        <end position="504"/>
    </location>
</feature>
<proteinExistence type="inferred from homology"/>
<feature type="transmembrane region" description="Helical" evidence="8">
    <location>
        <begin position="332"/>
        <end position="356"/>
    </location>
</feature>
<evidence type="ECO:0000256" key="6">
    <source>
        <dbReference type="ARBA" id="ARBA00024338"/>
    </source>
</evidence>
<dbReference type="InterPro" id="IPR044770">
    <property type="entry name" value="MFS_spinster-like"/>
</dbReference>
<dbReference type="InterPro" id="IPR020846">
    <property type="entry name" value="MFS_dom"/>
</dbReference>
<dbReference type="InterPro" id="IPR036259">
    <property type="entry name" value="MFS_trans_sf"/>
</dbReference>
<feature type="transmembrane region" description="Helical" evidence="8">
    <location>
        <begin position="440"/>
        <end position="461"/>
    </location>
</feature>
<evidence type="ECO:0000313" key="10">
    <source>
        <dbReference type="EMBL" id="CAD8369054.1"/>
    </source>
</evidence>
<dbReference type="EMBL" id="HBEG01031345">
    <property type="protein sequence ID" value="CAD8369054.1"/>
    <property type="molecule type" value="Transcribed_RNA"/>
</dbReference>
<reference evidence="10" key="1">
    <citation type="submission" date="2021-01" db="EMBL/GenBank/DDBJ databases">
        <authorList>
            <person name="Corre E."/>
            <person name="Pelletier E."/>
            <person name="Niang G."/>
            <person name="Scheremetjew M."/>
            <person name="Finn R."/>
            <person name="Kale V."/>
            <person name="Holt S."/>
            <person name="Cochrane G."/>
            <person name="Meng A."/>
            <person name="Brown T."/>
            <person name="Cohen L."/>
        </authorList>
    </citation>
    <scope>NUCLEOTIDE SEQUENCE</scope>
    <source>
        <strain evidence="10">Pbaha01</strain>
    </source>
</reference>
<dbReference type="Gene3D" id="1.20.1250.20">
    <property type="entry name" value="MFS general substrate transporter like domains"/>
    <property type="match status" value="2"/>
</dbReference>
<keyword evidence="3 8" id="KW-0812">Transmembrane</keyword>
<evidence type="ECO:0000256" key="8">
    <source>
        <dbReference type="SAM" id="Phobius"/>
    </source>
</evidence>
<comment type="similarity">
    <text evidence="6">Belongs to the major facilitator superfamily. Spinster (TC 2.A.1.49) family.</text>
</comment>
<feature type="transmembrane region" description="Helical" evidence="8">
    <location>
        <begin position="481"/>
        <end position="500"/>
    </location>
</feature>
<gene>
    <name evidence="10" type="ORF">PBAH0796_LOCUS19195</name>
</gene>
<feature type="transmembrane region" description="Helical" evidence="8">
    <location>
        <begin position="239"/>
        <end position="259"/>
    </location>
</feature>
<comment type="subcellular location">
    <subcellularLocation>
        <location evidence="1">Membrane</location>
        <topology evidence="1">Multi-pass membrane protein</topology>
    </subcellularLocation>
</comment>
<keyword evidence="2" id="KW-0813">Transport</keyword>
<evidence type="ECO:0000256" key="7">
    <source>
        <dbReference type="SAM" id="MobiDB-lite"/>
    </source>
</evidence>
<feature type="transmembrane region" description="Helical" evidence="8">
    <location>
        <begin position="290"/>
        <end position="312"/>
    </location>
</feature>
<evidence type="ECO:0000256" key="1">
    <source>
        <dbReference type="ARBA" id="ARBA00004141"/>
    </source>
</evidence>
<organism evidence="10">
    <name type="scientific">Pyrodinium bahamense</name>
    <dbReference type="NCBI Taxonomy" id="73915"/>
    <lineage>
        <taxon>Eukaryota</taxon>
        <taxon>Sar</taxon>
        <taxon>Alveolata</taxon>
        <taxon>Dinophyceae</taxon>
        <taxon>Gonyaulacales</taxon>
        <taxon>Pyrocystaceae</taxon>
        <taxon>Pyrodinium</taxon>
    </lineage>
</organism>
<dbReference type="InterPro" id="IPR011701">
    <property type="entry name" value="MFS"/>
</dbReference>